<dbReference type="Gene3D" id="1.20.1160.11">
    <property type="entry name" value="Paired amphipathic helix"/>
    <property type="match status" value="2"/>
</dbReference>
<dbReference type="GO" id="GO:0000122">
    <property type="term" value="P:negative regulation of transcription by RNA polymerase II"/>
    <property type="evidence" value="ECO:0007669"/>
    <property type="project" value="TreeGrafter"/>
</dbReference>
<dbReference type="SUPFAM" id="SSF47762">
    <property type="entry name" value="PAH2 domain"/>
    <property type="match status" value="3"/>
</dbReference>
<organism evidence="7 8">
    <name type="scientific">Nephila pilipes</name>
    <name type="common">Giant wood spider</name>
    <name type="synonym">Nephila maculata</name>
    <dbReference type="NCBI Taxonomy" id="299642"/>
    <lineage>
        <taxon>Eukaryota</taxon>
        <taxon>Metazoa</taxon>
        <taxon>Ecdysozoa</taxon>
        <taxon>Arthropoda</taxon>
        <taxon>Chelicerata</taxon>
        <taxon>Arachnida</taxon>
        <taxon>Araneae</taxon>
        <taxon>Araneomorphae</taxon>
        <taxon>Entelegynae</taxon>
        <taxon>Araneoidea</taxon>
        <taxon>Nephilidae</taxon>
        <taxon>Nephila</taxon>
    </lineage>
</organism>
<protein>
    <submittedName>
        <fullName evidence="7">Paired amphipathic helix protein Sin3a</fullName>
    </submittedName>
</protein>
<dbReference type="FunFam" id="1.20.1160.11:FF:000002">
    <property type="entry name" value="Paired amphipathic helix protein SIN3"/>
    <property type="match status" value="1"/>
</dbReference>
<keyword evidence="2" id="KW-0678">Repressor</keyword>
<dbReference type="InterPro" id="IPR036600">
    <property type="entry name" value="PAH_sf"/>
</dbReference>
<dbReference type="SMART" id="SM00761">
    <property type="entry name" value="HDAC_interact"/>
    <property type="match status" value="1"/>
</dbReference>
<evidence type="ECO:0000256" key="2">
    <source>
        <dbReference type="ARBA" id="ARBA00022491"/>
    </source>
</evidence>
<feature type="region of interest" description="Disordered" evidence="5">
    <location>
        <begin position="1253"/>
        <end position="1278"/>
    </location>
</feature>
<evidence type="ECO:0000313" key="7">
    <source>
        <dbReference type="EMBL" id="GFT67919.1"/>
    </source>
</evidence>
<feature type="compositionally biased region" description="Basic and acidic residues" evidence="5">
    <location>
        <begin position="1265"/>
        <end position="1278"/>
    </location>
</feature>
<evidence type="ECO:0000256" key="5">
    <source>
        <dbReference type="SAM" id="MobiDB-lite"/>
    </source>
</evidence>
<accession>A0A8X6PGZ2</accession>
<dbReference type="EMBL" id="BMAW01115849">
    <property type="protein sequence ID" value="GFT67919.1"/>
    <property type="molecule type" value="Genomic_DNA"/>
</dbReference>
<dbReference type="Pfam" id="PF02671">
    <property type="entry name" value="PAH"/>
    <property type="match status" value="2"/>
</dbReference>
<dbReference type="GO" id="GO:0070822">
    <property type="term" value="C:Sin3-type complex"/>
    <property type="evidence" value="ECO:0007669"/>
    <property type="project" value="TreeGrafter"/>
</dbReference>
<dbReference type="InterPro" id="IPR013194">
    <property type="entry name" value="HDAC_interact_dom"/>
</dbReference>
<feature type="region of interest" description="Disordered" evidence="5">
    <location>
        <begin position="1190"/>
        <end position="1211"/>
    </location>
</feature>
<evidence type="ECO:0000313" key="8">
    <source>
        <dbReference type="Proteomes" id="UP000887013"/>
    </source>
</evidence>
<keyword evidence="3 4" id="KW-0539">Nucleus</keyword>
<dbReference type="InterPro" id="IPR031693">
    <property type="entry name" value="Sin3_C"/>
</dbReference>
<keyword evidence="8" id="KW-1185">Reference proteome</keyword>
<sequence length="1480" mass="171611">MNKDKLASLQDIAYQQQASLLAHAHTQALKKLIENRQAFKLTVEDALAYCEMAKAQLSETEFSELMSLIQQCSKENCDIIHILAKISCILQDYSDVMQGFGMFLPPDLNLQLQTGGFSLLHKIKTEDEEDSIVIKSEPEEISNSPSEEQMMEVSPKETDLDLSQNDSLDKKDPNYLKEIDGRYAKSFLNKVKERFKEEVQIFEKFLQLLNSVRSDSLCDRNDLENDVFLEVLDLFQGHDDLIEEFKPFVPNAVCESQEEQDVEDISDIEPKMCDENSLSQPDSIDISKISVVNDPSIAPVYKYGSFEEHLFFDNVRAAVRHKEVYDNFLRCLMLFNEDVITRSELLKISTSFLGKFPDLHRKFKDMLGFKENNDNIEAIPMKIITLEILRNKPEIGADIDFSAGGRNGASYRALPQDFEQPKCSGRTALCKEVLNDTWVSFPSWSEDSTFVTSCKTQYEEIIYRCEDERFELDMAISANGYTLQILDNVQKKIHKMTTEEKSMFSLDNSLGGTSTVLQQRALHRLYGDKTEELVEGLKRNPLVAVPIILKRLKVKEDEWKDKEKKFNELWRNQIDQYYLKSLDHQGINFKQNDSKSFRPKSLLNEMEMVYAENKENQTVSNAHFILEFKEMEVFLDAINLMLQYLKKLPGVYRDDRRRIELVIRSFIPDFFCAPRATKIEEDLEMDEEIRGESMDVDNDGEERSGQNSSAGSNKDEGEVSSEEDSNEEDLSDESSKAFIEESDVFDKMDPLPTTNLPYALFFVSKTWFIFFRQFHILFERLSRLLYESNRKEALVKQNENGDIYIQEEKPKPSYRELIERLSQLLSGAIDYSQFEEDARSFFGIHAFVSFTMDKLILSVVRQLQQVVTDDMCKQCTAFFIQHTKNVSTGGYTSPLEASQIEYEYLRKIEKMMDDEKLFKIVWHKKDCALTIELLEYETEETHPDPIEAEKWSNYLDNYVTEDSCCDELLAEVQQSPVILPRNLRKQMLFWKNRAAQVEKQWHRRQSAKYLKKHLPLSVRKRRALSVIAPMLRKKQRHSSIPEGSVHSSCSGVASNDGNEPTFFDNSESIEEPVIEILKEEEEEEELDSKEELNKVIVDGQVTIETEEQLEKPEIVVIEKEEICLENEPVVIDAADLSSSHIQTEEVSAESPKSESEIADQDFNEATIDDTIKEDAPKEEIERMEIDENSCTSVISSEKKDSFVEPEDISEEKSDMLPEIITKNTDSEIDLKSKDDIVVEIPHHVMETIKTDNIKEEGETISDSDSVDKTEETETQTEKLTEKKQLKRKIIQKTCDYSIKTRKNRINQTYVKRKMKRGILRSLHSSKGKRRRQAKYKFEVLDDPTFDFTFFSELSEGEKGSYLAMKYVTVEDDVEGAFKKGSYKIYFVQNCDLFVHRKGSLTRAQEAHQAVSEIKTSNFNAWHRIWLDRYVTPSMLKYCNDWLLKSDPEKYKLMRVTVSDCTKPPYIPYNKYKVRYYKSVT</sequence>
<feature type="region of interest" description="Disordered" evidence="5">
    <location>
        <begin position="693"/>
        <end position="734"/>
    </location>
</feature>
<gene>
    <name evidence="7" type="primary">Sin3a</name>
    <name evidence="7" type="ORF">NPIL_468122</name>
</gene>
<evidence type="ECO:0000256" key="3">
    <source>
        <dbReference type="ARBA" id="ARBA00023242"/>
    </source>
</evidence>
<dbReference type="InterPro" id="IPR039774">
    <property type="entry name" value="Sin3-like"/>
</dbReference>
<feature type="compositionally biased region" description="Acidic residues" evidence="5">
    <location>
        <begin position="718"/>
        <end position="732"/>
    </location>
</feature>
<evidence type="ECO:0000256" key="4">
    <source>
        <dbReference type="PROSITE-ProRule" id="PRU00810"/>
    </source>
</evidence>
<feature type="region of interest" description="Disordered" evidence="5">
    <location>
        <begin position="136"/>
        <end position="171"/>
    </location>
</feature>
<proteinExistence type="predicted"/>
<dbReference type="Pfam" id="PF08295">
    <property type="entry name" value="Sin3_corepress"/>
    <property type="match status" value="1"/>
</dbReference>
<comment type="caution">
    <text evidence="7">The sequence shown here is derived from an EMBL/GenBank/DDBJ whole genome shotgun (WGS) entry which is preliminary data.</text>
</comment>
<dbReference type="PROSITE" id="PS51477">
    <property type="entry name" value="PAH"/>
    <property type="match status" value="2"/>
</dbReference>
<feature type="domain" description="Histone deacetylase interacting" evidence="6">
    <location>
        <begin position="403"/>
        <end position="503"/>
    </location>
</feature>
<evidence type="ECO:0000256" key="1">
    <source>
        <dbReference type="ARBA" id="ARBA00004123"/>
    </source>
</evidence>
<name>A0A8X6PGZ2_NEPPI</name>
<dbReference type="PANTHER" id="PTHR12346:SF0">
    <property type="entry name" value="SIN3A, ISOFORM G"/>
    <property type="match status" value="1"/>
</dbReference>
<feature type="region of interest" description="Disordered" evidence="5">
    <location>
        <begin position="1035"/>
        <end position="1064"/>
    </location>
</feature>
<dbReference type="OrthoDB" id="6431615at2759"/>
<dbReference type="Proteomes" id="UP000887013">
    <property type="component" value="Unassembled WGS sequence"/>
</dbReference>
<reference evidence="7" key="1">
    <citation type="submission" date="2020-08" db="EMBL/GenBank/DDBJ databases">
        <title>Multicomponent nature underlies the extraordinary mechanical properties of spider dragline silk.</title>
        <authorList>
            <person name="Kono N."/>
            <person name="Nakamura H."/>
            <person name="Mori M."/>
            <person name="Yoshida Y."/>
            <person name="Ohtoshi R."/>
            <person name="Malay A.D."/>
            <person name="Moran D.A.P."/>
            <person name="Tomita M."/>
            <person name="Numata K."/>
            <person name="Arakawa K."/>
        </authorList>
    </citation>
    <scope>NUCLEOTIDE SEQUENCE</scope>
</reference>
<feature type="compositionally biased region" description="Polar residues" evidence="5">
    <location>
        <begin position="1045"/>
        <end position="1064"/>
    </location>
</feature>
<dbReference type="GO" id="GO:0003714">
    <property type="term" value="F:transcription corepressor activity"/>
    <property type="evidence" value="ECO:0007669"/>
    <property type="project" value="InterPro"/>
</dbReference>
<dbReference type="PANTHER" id="PTHR12346">
    <property type="entry name" value="SIN3B-RELATED"/>
    <property type="match status" value="1"/>
</dbReference>
<dbReference type="Pfam" id="PF16879">
    <property type="entry name" value="Sin3a_C"/>
    <property type="match status" value="1"/>
</dbReference>
<evidence type="ECO:0000259" key="6">
    <source>
        <dbReference type="SMART" id="SM00761"/>
    </source>
</evidence>
<dbReference type="InterPro" id="IPR003822">
    <property type="entry name" value="PAH"/>
</dbReference>
<comment type="subcellular location">
    <subcellularLocation>
        <location evidence="1 4">Nucleus</location>
    </subcellularLocation>
</comment>